<keyword evidence="6" id="KW-0378">Hydrolase</keyword>
<evidence type="ECO:0000313" key="13">
    <source>
        <dbReference type="Proteomes" id="UP000433883"/>
    </source>
</evidence>
<dbReference type="FunFam" id="3.30.420.10:FF:000007">
    <property type="entry name" value="Interferon-stimulated exonuclease gene 20"/>
    <property type="match status" value="1"/>
</dbReference>
<keyword evidence="4" id="KW-0698">rRNA processing</keyword>
<feature type="region of interest" description="Disordered" evidence="10">
    <location>
        <begin position="312"/>
        <end position="345"/>
    </location>
</feature>
<dbReference type="EMBL" id="WNWQ01000793">
    <property type="protein sequence ID" value="KAE9963733.1"/>
    <property type="molecule type" value="Genomic_DNA"/>
</dbReference>
<proteinExistence type="inferred from homology"/>
<dbReference type="SMART" id="SM00479">
    <property type="entry name" value="EXOIII"/>
    <property type="match status" value="1"/>
</dbReference>
<dbReference type="GO" id="GO:0003676">
    <property type="term" value="F:nucleic acid binding"/>
    <property type="evidence" value="ECO:0007669"/>
    <property type="project" value="InterPro"/>
</dbReference>
<feature type="compositionally biased region" description="Basic residues" evidence="10">
    <location>
        <begin position="336"/>
        <end position="345"/>
    </location>
</feature>
<evidence type="ECO:0000256" key="10">
    <source>
        <dbReference type="SAM" id="MobiDB-lite"/>
    </source>
</evidence>
<dbReference type="Pfam" id="PF00929">
    <property type="entry name" value="RNase_T"/>
    <property type="match status" value="1"/>
</dbReference>
<dbReference type="CDD" id="cd06144">
    <property type="entry name" value="REX4_like"/>
    <property type="match status" value="1"/>
</dbReference>
<dbReference type="Gene3D" id="3.30.420.10">
    <property type="entry name" value="Ribonuclease H-like superfamily/Ribonuclease H"/>
    <property type="match status" value="1"/>
</dbReference>
<keyword evidence="5" id="KW-0540">Nuclease</keyword>
<evidence type="ECO:0000256" key="5">
    <source>
        <dbReference type="ARBA" id="ARBA00022722"/>
    </source>
</evidence>
<evidence type="ECO:0000313" key="12">
    <source>
        <dbReference type="EMBL" id="KAE9963733.1"/>
    </source>
</evidence>
<dbReference type="GO" id="GO:0000027">
    <property type="term" value="P:ribosomal large subunit assembly"/>
    <property type="evidence" value="ECO:0007669"/>
    <property type="project" value="TreeGrafter"/>
</dbReference>
<feature type="domain" description="Exonuclease" evidence="11">
    <location>
        <begin position="150"/>
        <end position="312"/>
    </location>
</feature>
<feature type="compositionally biased region" description="Basic and acidic residues" evidence="10">
    <location>
        <begin position="24"/>
        <end position="45"/>
    </location>
</feature>
<sequence>MPGIVTMAPGNTTQLSSNWKRLQETLAKEKKTAPPKEKETSKKENGIPQSLKRKRANEPERKPTVKRNKLETPGQRRNKIRMERSSEPKTLRKSKSTPHLKPANPSASDEEDEDEEELQERPSSSNGIHVNSTDESHINEGVSPTNLAGKYIALDCEMVGFGPTPNDDSQLARVSIVNYHGHQIYDSFVLPQVPITDYRTHITGITAKTLEDARPFKEVQADVATFLNGRVLVGHAIKNDLAVLQMTHPKRDIRDTSRHPAFRELSQGRTPSLKKLASQLLGMEIQQGHHSSVVDARTTMLLFQRHKEAFDSEHAKTWGRPKKMGGLEEDGEDGGRKRKKKRGKK</sequence>
<dbReference type="GO" id="GO:0008408">
    <property type="term" value="F:3'-5' exonuclease activity"/>
    <property type="evidence" value="ECO:0007669"/>
    <property type="project" value="InterPro"/>
</dbReference>
<evidence type="ECO:0000256" key="4">
    <source>
        <dbReference type="ARBA" id="ARBA00022552"/>
    </source>
</evidence>
<feature type="compositionally biased region" description="Polar residues" evidence="10">
    <location>
        <begin position="121"/>
        <end position="131"/>
    </location>
</feature>
<evidence type="ECO:0000256" key="1">
    <source>
        <dbReference type="ARBA" id="ARBA00004123"/>
    </source>
</evidence>
<dbReference type="InterPro" id="IPR047021">
    <property type="entry name" value="REXO1/3/4-like"/>
</dbReference>
<comment type="similarity">
    <text evidence="2">Belongs to the REXO4 family.</text>
</comment>
<dbReference type="PANTHER" id="PTHR12801:SF45">
    <property type="entry name" value="RNA EXONUCLEASE 4"/>
    <property type="match status" value="1"/>
</dbReference>
<name>A0A8H3U5U2_VENIN</name>
<dbReference type="AlphaFoldDB" id="A0A8H3U5U2"/>
<keyword evidence="7" id="KW-0269">Exonuclease</keyword>
<comment type="subcellular location">
    <subcellularLocation>
        <location evidence="1">Nucleus</location>
    </subcellularLocation>
</comment>
<dbReference type="Proteomes" id="UP000433883">
    <property type="component" value="Unassembled WGS sequence"/>
</dbReference>
<dbReference type="GO" id="GO:0005634">
    <property type="term" value="C:nucleus"/>
    <property type="evidence" value="ECO:0007669"/>
    <property type="project" value="UniProtKB-SubCell"/>
</dbReference>
<feature type="compositionally biased region" description="Acidic residues" evidence="10">
    <location>
        <begin position="108"/>
        <end position="118"/>
    </location>
</feature>
<evidence type="ECO:0000256" key="9">
    <source>
        <dbReference type="ARBA" id="ARBA00025599"/>
    </source>
</evidence>
<evidence type="ECO:0000256" key="2">
    <source>
        <dbReference type="ARBA" id="ARBA00010489"/>
    </source>
</evidence>
<keyword evidence="8" id="KW-0539">Nucleus</keyword>
<evidence type="ECO:0000256" key="3">
    <source>
        <dbReference type="ARBA" id="ARBA00016937"/>
    </source>
</evidence>
<protein>
    <recommendedName>
        <fullName evidence="3">RNA exonuclease 4</fullName>
    </recommendedName>
</protein>
<organism evidence="12 13">
    <name type="scientific">Venturia inaequalis</name>
    <name type="common">Apple scab fungus</name>
    <dbReference type="NCBI Taxonomy" id="5025"/>
    <lineage>
        <taxon>Eukaryota</taxon>
        <taxon>Fungi</taxon>
        <taxon>Dikarya</taxon>
        <taxon>Ascomycota</taxon>
        <taxon>Pezizomycotina</taxon>
        <taxon>Dothideomycetes</taxon>
        <taxon>Pleosporomycetidae</taxon>
        <taxon>Venturiales</taxon>
        <taxon>Venturiaceae</taxon>
        <taxon>Venturia</taxon>
    </lineage>
</organism>
<gene>
    <name evidence="12" type="ORF">BLS_008976</name>
</gene>
<feature type="compositionally biased region" description="Basic and acidic residues" evidence="10">
    <location>
        <begin position="80"/>
        <end position="90"/>
    </location>
</feature>
<dbReference type="SUPFAM" id="SSF53098">
    <property type="entry name" value="Ribonuclease H-like"/>
    <property type="match status" value="1"/>
</dbReference>
<evidence type="ECO:0000259" key="11">
    <source>
        <dbReference type="SMART" id="SM00479"/>
    </source>
</evidence>
<evidence type="ECO:0000256" key="6">
    <source>
        <dbReference type="ARBA" id="ARBA00022801"/>
    </source>
</evidence>
<evidence type="ECO:0000256" key="8">
    <source>
        <dbReference type="ARBA" id="ARBA00023242"/>
    </source>
</evidence>
<accession>A0A8H3U5U2</accession>
<comment type="caution">
    <text evidence="12">The sequence shown here is derived from an EMBL/GenBank/DDBJ whole genome shotgun (WGS) entry which is preliminary data.</text>
</comment>
<dbReference type="PANTHER" id="PTHR12801">
    <property type="entry name" value="RNA EXONUCLEASE REXO1 / RECO3 FAMILY MEMBER-RELATED"/>
    <property type="match status" value="1"/>
</dbReference>
<comment type="function">
    <text evidence="9">Exoribonuclease involved in ribosome biosynthesis. Involved in the processing of ITS1, the internal transcribed spacer localized between the 18S and 5.8S rRNAs.</text>
</comment>
<feature type="region of interest" description="Disordered" evidence="10">
    <location>
        <begin position="24"/>
        <end position="142"/>
    </location>
</feature>
<dbReference type="InterPro" id="IPR037431">
    <property type="entry name" value="REX4_DEDDh_dom"/>
</dbReference>
<dbReference type="InterPro" id="IPR036397">
    <property type="entry name" value="RNaseH_sf"/>
</dbReference>
<dbReference type="InterPro" id="IPR013520">
    <property type="entry name" value="Ribonucl_H"/>
</dbReference>
<reference evidence="12 13" key="1">
    <citation type="submission" date="2019-11" db="EMBL/GenBank/DDBJ databases">
        <title>Venturia inaequalis Genome Resource.</title>
        <authorList>
            <person name="Lichtner F.J."/>
        </authorList>
    </citation>
    <scope>NUCLEOTIDE SEQUENCE [LARGE SCALE GENOMIC DNA]</scope>
    <source>
        <strain evidence="12">Bline_iso_100314</strain>
    </source>
</reference>
<evidence type="ECO:0000256" key="7">
    <source>
        <dbReference type="ARBA" id="ARBA00022839"/>
    </source>
</evidence>
<dbReference type="GO" id="GO:0006364">
    <property type="term" value="P:rRNA processing"/>
    <property type="evidence" value="ECO:0007669"/>
    <property type="project" value="UniProtKB-KW"/>
</dbReference>
<dbReference type="InterPro" id="IPR012337">
    <property type="entry name" value="RNaseH-like_sf"/>
</dbReference>